<sequence length="85" mass="9674">MALFLTIFIGNLSWDAEREDLVHLFSQYGEVSKCSLPLDRETGRKRGFAFVDLANAADEKSAIDDLQDVEWMGRGITVRQAEPRR</sequence>
<dbReference type="InterPro" id="IPR052462">
    <property type="entry name" value="SLIRP/GR-RBP-like"/>
</dbReference>
<keyword evidence="1" id="KW-0694">RNA-binding</keyword>
<dbReference type="EMBL" id="BX569692">
    <property type="protein sequence ID" value="CAE07879.1"/>
    <property type="molecule type" value="Genomic_DNA"/>
</dbReference>
<dbReference type="SUPFAM" id="SSF54928">
    <property type="entry name" value="RNA-binding domain, RBD"/>
    <property type="match status" value="1"/>
</dbReference>
<feature type="domain" description="RRM" evidence="2">
    <location>
        <begin position="5"/>
        <end position="83"/>
    </location>
</feature>
<dbReference type="AlphaFoldDB" id="Q7U6H4"/>
<evidence type="ECO:0000259" key="2">
    <source>
        <dbReference type="PROSITE" id="PS50102"/>
    </source>
</evidence>
<dbReference type="SMART" id="SM00360">
    <property type="entry name" value="RRM"/>
    <property type="match status" value="1"/>
</dbReference>
<dbReference type="HOGENOM" id="CLU_012062_28_8_3"/>
<evidence type="ECO:0000313" key="3">
    <source>
        <dbReference type="EMBL" id="CAE07879.1"/>
    </source>
</evidence>
<keyword evidence="4" id="KW-1185">Reference proteome</keyword>
<dbReference type="KEGG" id="syw:SYNW1364"/>
<reference evidence="3 4" key="1">
    <citation type="journal article" date="2003" name="Nature">
        <title>The genome of a motile marine Synechococcus.</title>
        <authorList>
            <person name="Palenik B."/>
            <person name="Brahamsha B."/>
            <person name="Larimer F."/>
            <person name="Land M."/>
            <person name="Hauser L."/>
            <person name="Chain P."/>
            <person name="Lamerdin J."/>
            <person name="Regala W."/>
            <person name="Allen E.A."/>
            <person name="McCarren J."/>
            <person name="Paulsen I."/>
            <person name="Dufresne A."/>
            <person name="Partensky F."/>
            <person name="Webb E."/>
            <person name="Waterbury J."/>
        </authorList>
    </citation>
    <scope>NUCLEOTIDE SEQUENCE [LARGE SCALE GENOMIC DNA]</scope>
    <source>
        <strain evidence="3 4">WH8102</strain>
    </source>
</reference>
<evidence type="ECO:0000313" key="4">
    <source>
        <dbReference type="Proteomes" id="UP000001422"/>
    </source>
</evidence>
<dbReference type="InterPro" id="IPR012677">
    <property type="entry name" value="Nucleotide-bd_a/b_plait_sf"/>
</dbReference>
<protein>
    <submittedName>
        <fullName evidence="3">RNA-binding protein</fullName>
    </submittedName>
</protein>
<dbReference type="InterPro" id="IPR000504">
    <property type="entry name" value="RRM_dom"/>
</dbReference>
<dbReference type="Pfam" id="PF00076">
    <property type="entry name" value="RRM_1"/>
    <property type="match status" value="1"/>
</dbReference>
<dbReference type="GO" id="GO:0003723">
    <property type="term" value="F:RNA binding"/>
    <property type="evidence" value="ECO:0007669"/>
    <property type="project" value="UniProtKB-KW"/>
</dbReference>
<organism evidence="3 4">
    <name type="scientific">Parasynechococcus marenigrum (strain WH8102)</name>
    <dbReference type="NCBI Taxonomy" id="84588"/>
    <lineage>
        <taxon>Bacteria</taxon>
        <taxon>Bacillati</taxon>
        <taxon>Cyanobacteriota</taxon>
        <taxon>Cyanophyceae</taxon>
        <taxon>Synechococcales</taxon>
        <taxon>Prochlorococcaceae</taxon>
        <taxon>Parasynechococcus</taxon>
        <taxon>Parasynechococcus marenigrum</taxon>
    </lineage>
</organism>
<dbReference type="eggNOG" id="COG0724">
    <property type="taxonomic scope" value="Bacteria"/>
</dbReference>
<proteinExistence type="predicted"/>
<accession>Q7U6H4</accession>
<name>Q7U6H4_PARMW</name>
<dbReference type="PANTHER" id="PTHR48027">
    <property type="entry name" value="HETEROGENEOUS NUCLEAR RIBONUCLEOPROTEIN 87F-RELATED"/>
    <property type="match status" value="1"/>
</dbReference>
<dbReference type="STRING" id="84588.SYNW1364"/>
<dbReference type="PROSITE" id="PS50102">
    <property type="entry name" value="RRM"/>
    <property type="match status" value="1"/>
</dbReference>
<evidence type="ECO:0000256" key="1">
    <source>
        <dbReference type="ARBA" id="ARBA00022884"/>
    </source>
</evidence>
<dbReference type="Gene3D" id="3.30.70.330">
    <property type="match status" value="1"/>
</dbReference>
<dbReference type="InterPro" id="IPR035979">
    <property type="entry name" value="RBD_domain_sf"/>
</dbReference>
<dbReference type="Proteomes" id="UP000001422">
    <property type="component" value="Chromosome"/>
</dbReference>
<gene>
    <name evidence="3" type="ordered locus">SYNW1364</name>
</gene>